<dbReference type="AlphaFoldDB" id="A0A238HBF2"/>
<sequence length="306" mass="33144">MSKRNDHANLQEGVRELLYQTLETALCGAAIYAAALECAGRTALRDEWTKRHAQTQVHQQVLLSVFEALGLDPMAQTRGRTAVSACCRALFEVVAYARRSKEPAMAQLIAAECVMLAEAKDRQNWALIGFAADALSGAVAKVLKDAYASIWADEARHLYHAKGWARELWIESMGFEPMLPPPEERETAEFASAGAMATQRHGPLMMTASATAAGWSRSRWEPWVAIRAAHGPARGRASQPRGCAAAALRTLDLAGSGGPAARGSRHAAEAGPVICAQRWLVNGARPGPAKPNRESHFLDQKWISVL</sequence>
<evidence type="ECO:0000313" key="1">
    <source>
        <dbReference type="EMBL" id="SMG02317.1"/>
    </source>
</evidence>
<protein>
    <recommendedName>
        <fullName evidence="3">Ferritin-like domain-containing protein</fullName>
    </recommendedName>
</protein>
<dbReference type="Proteomes" id="UP000198460">
    <property type="component" value="Unassembled WGS sequence"/>
</dbReference>
<gene>
    <name evidence="1" type="ORF">BSIN_0937</name>
</gene>
<accession>A0A238HBF2</accession>
<evidence type="ECO:0000313" key="2">
    <source>
        <dbReference type="Proteomes" id="UP000198460"/>
    </source>
</evidence>
<dbReference type="EMBL" id="FXAN01000094">
    <property type="protein sequence ID" value="SMG02317.1"/>
    <property type="molecule type" value="Genomic_DNA"/>
</dbReference>
<organism evidence="1 2">
    <name type="scientific">Burkholderia singularis</name>
    <dbReference type="NCBI Taxonomy" id="1503053"/>
    <lineage>
        <taxon>Bacteria</taxon>
        <taxon>Pseudomonadati</taxon>
        <taxon>Pseudomonadota</taxon>
        <taxon>Betaproteobacteria</taxon>
        <taxon>Burkholderiales</taxon>
        <taxon>Burkholderiaceae</taxon>
        <taxon>Burkholderia</taxon>
        <taxon>pseudomallei group</taxon>
    </lineage>
</organism>
<name>A0A238HBF2_9BURK</name>
<reference evidence="1 2" key="1">
    <citation type="submission" date="2017-04" db="EMBL/GenBank/DDBJ databases">
        <authorList>
            <person name="Afonso C.L."/>
            <person name="Miller P.J."/>
            <person name="Scott M.A."/>
            <person name="Spackman E."/>
            <person name="Goraichik I."/>
            <person name="Dimitrov K.M."/>
            <person name="Suarez D.L."/>
            <person name="Swayne D.E."/>
        </authorList>
    </citation>
    <scope>NUCLEOTIDE SEQUENCE [LARGE SCALE GENOMIC DNA]</scope>
    <source>
        <strain evidence="1">LMG 28154</strain>
    </source>
</reference>
<proteinExistence type="predicted"/>
<evidence type="ECO:0008006" key="3">
    <source>
        <dbReference type="Google" id="ProtNLM"/>
    </source>
</evidence>